<dbReference type="Proteomes" id="UP000494040">
    <property type="component" value="Unassembled WGS sequence"/>
</dbReference>
<reference evidence="7" key="1">
    <citation type="submission" date="2022-01" db="UniProtKB">
        <authorList>
            <consortium name="EnsemblMetazoa"/>
        </authorList>
    </citation>
    <scope>IDENTIFICATION</scope>
</reference>
<dbReference type="PANTHER" id="PTHR11361:SF20">
    <property type="entry name" value="MUTS PROTEIN HOMOLOG 5"/>
    <property type="match status" value="1"/>
</dbReference>
<dbReference type="KEGG" id="clec:106664691"/>
<dbReference type="SMART" id="SM00533">
    <property type="entry name" value="MUTSd"/>
    <property type="match status" value="1"/>
</dbReference>
<dbReference type="GO" id="GO:0051026">
    <property type="term" value="P:chiasma assembly"/>
    <property type="evidence" value="ECO:0007669"/>
    <property type="project" value="TreeGrafter"/>
</dbReference>
<keyword evidence="4" id="KW-0238">DNA-binding</keyword>
<dbReference type="InterPro" id="IPR045076">
    <property type="entry name" value="MutS"/>
</dbReference>
<keyword evidence="3" id="KW-0067">ATP-binding</keyword>
<dbReference type="GeneID" id="106664691"/>
<dbReference type="GO" id="GO:0005524">
    <property type="term" value="F:ATP binding"/>
    <property type="evidence" value="ECO:0007669"/>
    <property type="project" value="UniProtKB-KW"/>
</dbReference>
<dbReference type="OrthoDB" id="29596at2759"/>
<feature type="domain" description="DNA mismatch repair proteins mutS family" evidence="6">
    <location>
        <begin position="468"/>
        <end position="657"/>
    </location>
</feature>
<accession>A0A8I6SMZ0</accession>
<comment type="similarity">
    <text evidence="1">Belongs to the DNA mismatch repair MutS family.</text>
</comment>
<dbReference type="InterPro" id="IPR007696">
    <property type="entry name" value="DNA_mismatch_repair_MutS_core"/>
</dbReference>
<evidence type="ECO:0008006" key="9">
    <source>
        <dbReference type="Google" id="ProtNLM"/>
    </source>
</evidence>
<dbReference type="GO" id="GO:0030983">
    <property type="term" value="F:mismatched DNA binding"/>
    <property type="evidence" value="ECO:0007669"/>
    <property type="project" value="InterPro"/>
</dbReference>
<evidence type="ECO:0000256" key="3">
    <source>
        <dbReference type="ARBA" id="ARBA00022840"/>
    </source>
</evidence>
<feature type="domain" description="DNA mismatch repair protein MutS core" evidence="5">
    <location>
        <begin position="133"/>
        <end position="452"/>
    </location>
</feature>
<dbReference type="OMA" id="HYFVQDC"/>
<protein>
    <recommendedName>
        <fullName evidence="9">DNA mismatch repair proteins mutS family domain-containing protein</fullName>
    </recommendedName>
</protein>
<proteinExistence type="inferred from homology"/>
<dbReference type="GO" id="GO:0005634">
    <property type="term" value="C:nucleus"/>
    <property type="evidence" value="ECO:0007669"/>
    <property type="project" value="TreeGrafter"/>
</dbReference>
<dbReference type="PIRSF" id="PIRSF037677">
    <property type="entry name" value="DNA_mis_repair_Msh6"/>
    <property type="match status" value="1"/>
</dbReference>
<keyword evidence="2" id="KW-0547">Nucleotide-binding</keyword>
<dbReference type="SUPFAM" id="SSF48334">
    <property type="entry name" value="DNA repair protein MutS, domain III"/>
    <property type="match status" value="1"/>
</dbReference>
<evidence type="ECO:0000259" key="6">
    <source>
        <dbReference type="SMART" id="SM00534"/>
    </source>
</evidence>
<evidence type="ECO:0000259" key="5">
    <source>
        <dbReference type="SMART" id="SM00533"/>
    </source>
</evidence>
<dbReference type="GO" id="GO:0006298">
    <property type="term" value="P:mismatch repair"/>
    <property type="evidence" value="ECO:0007669"/>
    <property type="project" value="InterPro"/>
</dbReference>
<dbReference type="PANTHER" id="PTHR11361">
    <property type="entry name" value="DNA MISMATCH REPAIR PROTEIN MUTS FAMILY MEMBER"/>
    <property type="match status" value="1"/>
</dbReference>
<dbReference type="InterPro" id="IPR036187">
    <property type="entry name" value="DNA_mismatch_repair_MutS_sf"/>
</dbReference>
<dbReference type="Pfam" id="PF05192">
    <property type="entry name" value="MutS_III"/>
    <property type="match status" value="1"/>
</dbReference>
<dbReference type="SUPFAM" id="SSF52540">
    <property type="entry name" value="P-loop containing nucleoside triphosphate hydrolases"/>
    <property type="match status" value="1"/>
</dbReference>
<evidence type="ECO:0000256" key="1">
    <source>
        <dbReference type="ARBA" id="ARBA00006271"/>
    </source>
</evidence>
<evidence type="ECO:0000256" key="2">
    <source>
        <dbReference type="ARBA" id="ARBA00022741"/>
    </source>
</evidence>
<dbReference type="EnsemblMetazoa" id="XM_024228102.1">
    <property type="protein sequence ID" value="XP_024083870.1"/>
    <property type="gene ID" value="LOC106664691"/>
</dbReference>
<organism evidence="7 8">
    <name type="scientific">Cimex lectularius</name>
    <name type="common">Bed bug</name>
    <name type="synonym">Acanthia lectularia</name>
    <dbReference type="NCBI Taxonomy" id="79782"/>
    <lineage>
        <taxon>Eukaryota</taxon>
        <taxon>Metazoa</taxon>
        <taxon>Ecdysozoa</taxon>
        <taxon>Arthropoda</taxon>
        <taxon>Hexapoda</taxon>
        <taxon>Insecta</taxon>
        <taxon>Pterygota</taxon>
        <taxon>Neoptera</taxon>
        <taxon>Paraneoptera</taxon>
        <taxon>Hemiptera</taxon>
        <taxon>Heteroptera</taxon>
        <taxon>Panheteroptera</taxon>
        <taxon>Cimicomorpha</taxon>
        <taxon>Cimicidae</taxon>
        <taxon>Cimex</taxon>
    </lineage>
</organism>
<dbReference type="RefSeq" id="XP_024083870.1">
    <property type="nucleotide sequence ID" value="XM_024228102.1"/>
</dbReference>
<evidence type="ECO:0000313" key="8">
    <source>
        <dbReference type="Proteomes" id="UP000494040"/>
    </source>
</evidence>
<dbReference type="AlphaFoldDB" id="A0A8I6SMZ0"/>
<evidence type="ECO:0000256" key="4">
    <source>
        <dbReference type="ARBA" id="ARBA00023125"/>
    </source>
</evidence>
<sequence>MKKISNIAEQCMEPPSIEKLSPRYFNYSASINQVLSMKLSESIDSDLERQHNYLLSLVNMTDERMVCTIGGLLNYISLTAPSLRLNKPFEISDIKPINFESLTLIDNETYKNLQIFDPLQHPSSFKWSSTENNEGVSMYNLIEKNCSSMGLNRLRSFMSKPTCDLSVIQKRHEVINFFMQPNNFHVIQTLKTYVSQLSSPSVLSTYLGRLNLRGSHWKFIYRNIFYTVSYAEVCKANTTNVALFAELGADINDIVYSLAHNLESTIDLVNMEKNVHFVIKHGFFPPLDEAKLKFSKLTQQMDQITPYEFDTVPEFIPKIKLLYIPELKFVLSIPFWKNGLTQEELNLPNLHFMFVANNMAFYKTKRCYELDKLLGDVQTDIIKQETNIIRALGRYLNKHIHNVVVLMNKIIDLECIFALAKTGKENNFIQPYIVQEKVIKVVNGWHPLLKVYMDNFIPNDVQTSVADGLVNVIFGPNASGKTIFLKQIALIAYLTHIGSYVPAEEAKIGLLKRIYARVQESESIISKVSSLMLELRSMAFATTKTPPASLLILDELGKGSTELNCTAILTSCIQQFLSRNENCPLVFISTHLTDISQYIGDQQLLSFLIMDYIIQQGELVFLHKVKKSYAHSNYVFEVIETLDQTLPFVKTAKIVLDALRTGENMLPYSETRLKRSQRHMKFAKKFSELDMSKSGYMDKLREKIQRYYEASFHI</sequence>
<dbReference type="Gene3D" id="1.10.1420.10">
    <property type="match status" value="1"/>
</dbReference>
<dbReference type="SMART" id="SM00534">
    <property type="entry name" value="MUTSac"/>
    <property type="match status" value="1"/>
</dbReference>
<name>A0A8I6SMZ0_CIMLE</name>
<dbReference type="Pfam" id="PF00488">
    <property type="entry name" value="MutS_V"/>
    <property type="match status" value="1"/>
</dbReference>
<dbReference type="Gene3D" id="3.40.50.300">
    <property type="entry name" value="P-loop containing nucleotide triphosphate hydrolases"/>
    <property type="match status" value="1"/>
</dbReference>
<evidence type="ECO:0000313" key="7">
    <source>
        <dbReference type="EnsemblMetazoa" id="XP_024083870.1"/>
    </source>
</evidence>
<dbReference type="InterPro" id="IPR017261">
    <property type="entry name" value="DNA_mismatch_repair_MutS/MSH"/>
</dbReference>
<dbReference type="InterPro" id="IPR027417">
    <property type="entry name" value="P-loop_NTPase"/>
</dbReference>
<keyword evidence="8" id="KW-1185">Reference proteome</keyword>
<dbReference type="InterPro" id="IPR000432">
    <property type="entry name" value="DNA_mismatch_repair_MutS_C"/>
</dbReference>
<dbReference type="GO" id="GO:0140664">
    <property type="term" value="F:ATP-dependent DNA damage sensor activity"/>
    <property type="evidence" value="ECO:0007669"/>
    <property type="project" value="InterPro"/>
</dbReference>